<feature type="signal peptide" evidence="2">
    <location>
        <begin position="1"/>
        <end position="27"/>
    </location>
</feature>
<dbReference type="EMBL" id="JBBPFD010000002">
    <property type="protein sequence ID" value="KAK7938289.1"/>
    <property type="molecule type" value="Genomic_DNA"/>
</dbReference>
<feature type="chain" id="PRO_5044013124" evidence="2">
    <location>
        <begin position="28"/>
        <end position="202"/>
    </location>
</feature>
<evidence type="ECO:0000256" key="1">
    <source>
        <dbReference type="SAM" id="MobiDB-lite"/>
    </source>
</evidence>
<evidence type="ECO:0000313" key="3">
    <source>
        <dbReference type="EMBL" id="KAK7938289.1"/>
    </source>
</evidence>
<evidence type="ECO:0000256" key="2">
    <source>
        <dbReference type="SAM" id="SignalP"/>
    </source>
</evidence>
<keyword evidence="4" id="KW-1185">Reference proteome</keyword>
<sequence>MEPRKSPFLTGIFTCLCFLRVFVSVRAQLEDGGGWSSSADPRLDDGGRCNIDVLDFISYKDFMDRFAYSRPVILRGLTDNTKFQRLCSKENLLKEYGDRIVRLSTANTYSYKKVDVPFRRYVEQILRPQTLEVLGNDTFFGIAGAGTGVPFTGTALDSLRSSTDASAGSVSSRQRATLSPQHEHSVLGHSQPTAPCPWRKLQ</sequence>
<protein>
    <submittedName>
        <fullName evidence="3">Uncharacterized protein</fullName>
    </submittedName>
</protein>
<dbReference type="AlphaFoldDB" id="A0AAW0PTX3"/>
<organism evidence="3 4">
    <name type="scientific">Mugilogobius chulae</name>
    <name type="common">yellowstripe goby</name>
    <dbReference type="NCBI Taxonomy" id="88201"/>
    <lineage>
        <taxon>Eukaryota</taxon>
        <taxon>Metazoa</taxon>
        <taxon>Chordata</taxon>
        <taxon>Craniata</taxon>
        <taxon>Vertebrata</taxon>
        <taxon>Euteleostomi</taxon>
        <taxon>Actinopterygii</taxon>
        <taxon>Neopterygii</taxon>
        <taxon>Teleostei</taxon>
        <taxon>Neoteleostei</taxon>
        <taxon>Acanthomorphata</taxon>
        <taxon>Gobiaria</taxon>
        <taxon>Gobiiformes</taxon>
        <taxon>Gobioidei</taxon>
        <taxon>Gobiidae</taxon>
        <taxon>Gobionellinae</taxon>
        <taxon>Mugilogobius</taxon>
    </lineage>
</organism>
<comment type="caution">
    <text evidence="3">The sequence shown here is derived from an EMBL/GenBank/DDBJ whole genome shotgun (WGS) entry which is preliminary data.</text>
</comment>
<feature type="compositionally biased region" description="Low complexity" evidence="1">
    <location>
        <begin position="162"/>
        <end position="172"/>
    </location>
</feature>
<accession>A0AAW0PTX3</accession>
<gene>
    <name evidence="3" type="ORF">WMY93_001615</name>
</gene>
<evidence type="ECO:0000313" key="4">
    <source>
        <dbReference type="Proteomes" id="UP001460270"/>
    </source>
</evidence>
<dbReference type="Proteomes" id="UP001460270">
    <property type="component" value="Unassembled WGS sequence"/>
</dbReference>
<name>A0AAW0PTX3_9GOBI</name>
<keyword evidence="2" id="KW-0732">Signal</keyword>
<reference evidence="4" key="1">
    <citation type="submission" date="2024-04" db="EMBL/GenBank/DDBJ databases">
        <title>Salinicola lusitanus LLJ914,a marine bacterium isolated from the Okinawa Trough.</title>
        <authorList>
            <person name="Li J."/>
        </authorList>
    </citation>
    <scope>NUCLEOTIDE SEQUENCE [LARGE SCALE GENOMIC DNA]</scope>
</reference>
<feature type="region of interest" description="Disordered" evidence="1">
    <location>
        <begin position="162"/>
        <end position="202"/>
    </location>
</feature>
<proteinExistence type="predicted"/>
<dbReference type="SUPFAM" id="SSF51197">
    <property type="entry name" value="Clavaminate synthase-like"/>
    <property type="match status" value="1"/>
</dbReference>
<dbReference type="Gene3D" id="2.60.120.650">
    <property type="entry name" value="Cupin"/>
    <property type="match status" value="1"/>
</dbReference>